<sequence length="1015" mass="108933">SMSSPTSSYAPSSSAVTIPTPGRSILKRPPPPNQSFFSRISKFLPNQNQPQASAGDESRALRRAHFILPELTTIYPISAANPPSTPLLKEEKRSIEQREAERRWRVVRGSPSGSGGEADEWWSLEKVESFYRECSASREDTPSPEISAAFMNAAGTNPRAVDFSGVQLTPTSAATLSDVFNIEWGLRTLTFRECDLDDRTLKPILHALLIPGTLTFLSVASNRRLKAPAFRLIGAFVSKAKSLQFLDLSQNSLDKKSVESIVAALPQGPEQGISSIKLDDCSLRPNTLETLAQAVRTSSLRNISLRHNRINATGAVAIALMIRDYPDTVTGSTPTSSAPSTPPMSPPPTHAILPHTSPVNIAAAAAVSTVRSGPLPPPPKHPSTNPQTTYTPYIPRSKRAVPATNPLSPSGQHVPIITSSAQGGVTTRHPAPRNAPLNGSGNSGYHDHGPSAALLDKVRALDALPRIGALRTLDLRGNDIRVGGGITYIAQVLKRNRTLKVLNLSENKLDMQGLVAIAEALKYNSSLETLDLSKNPCCGPGLDGVQSLRTAFTLNTALKRLFLSSTSMTSAGAIALAEFLPESNSLLHLDLTMNNLDLAGVMALSEGLKGNHVMRCLDLNIPPDDEQMARMCRNILNTCIRNTEEAERNSPTPPASGLSGRGQGKGVWGMIEESKLAKMIRQDDEKKVDGSEMAMQARACKEQLEELVARAELSSPREPLGQVDLELISKAKALLSSLAGTIRTVSEPARLEDLLTLNDSLTSLVAHASPRPKVTLTGLGIDLHDVKGKASPDTIPNGGGSDLNGSANGHIVIADKEDDEHETKAEEDVPATPKVDKGKGRAIPEPEEPEKVLSPNFVLESDDEDGHIPETVEDERSPTNMSRNWVAEEGEVFRRGNKLLGPEEMEGEYAGEELRIELLEAMVDRPPPRAILDDFGMEIVPSELPTSPKVEDPKPLPRPYISRRSSSASVTGQTGGVTSPGATGDGAAQSPSTLLSPITPLSPGSRSYMPRRKTS</sequence>
<dbReference type="SUPFAM" id="SSF52047">
    <property type="entry name" value="RNI-like"/>
    <property type="match status" value="1"/>
</dbReference>
<proteinExistence type="predicted"/>
<feature type="non-terminal residue" evidence="5">
    <location>
        <position position="1"/>
    </location>
</feature>
<dbReference type="InterPro" id="IPR027038">
    <property type="entry name" value="RanGap"/>
</dbReference>
<dbReference type="OrthoDB" id="120976at2759"/>
<feature type="compositionally biased region" description="Polar residues" evidence="4">
    <location>
        <begin position="963"/>
        <end position="981"/>
    </location>
</feature>
<keyword evidence="3" id="KW-0677">Repeat</keyword>
<organism evidence="5 6">
    <name type="scientific">Heterobasidion irregulare (strain TC 32-1)</name>
    <dbReference type="NCBI Taxonomy" id="747525"/>
    <lineage>
        <taxon>Eukaryota</taxon>
        <taxon>Fungi</taxon>
        <taxon>Dikarya</taxon>
        <taxon>Basidiomycota</taxon>
        <taxon>Agaricomycotina</taxon>
        <taxon>Agaricomycetes</taxon>
        <taxon>Russulales</taxon>
        <taxon>Bondarzewiaceae</taxon>
        <taxon>Heterobasidion</taxon>
        <taxon>Heterobasidion annosum species complex</taxon>
    </lineage>
</organism>
<dbReference type="Gene3D" id="3.80.10.10">
    <property type="entry name" value="Ribonuclease Inhibitor"/>
    <property type="match status" value="3"/>
</dbReference>
<accession>W4JNN0</accession>
<feature type="compositionally biased region" description="Pro residues" evidence="4">
    <location>
        <begin position="340"/>
        <end position="349"/>
    </location>
</feature>
<dbReference type="GO" id="GO:0005634">
    <property type="term" value="C:nucleus"/>
    <property type="evidence" value="ECO:0007669"/>
    <property type="project" value="TreeGrafter"/>
</dbReference>
<dbReference type="GO" id="GO:0048471">
    <property type="term" value="C:perinuclear region of cytoplasm"/>
    <property type="evidence" value="ECO:0007669"/>
    <property type="project" value="TreeGrafter"/>
</dbReference>
<gene>
    <name evidence="5" type="ORF">HETIRDRAFT_235415</name>
</gene>
<feature type="region of interest" description="Disordered" evidence="4">
    <location>
        <begin position="79"/>
        <end position="100"/>
    </location>
</feature>
<evidence type="ECO:0000256" key="4">
    <source>
        <dbReference type="SAM" id="MobiDB-lite"/>
    </source>
</evidence>
<dbReference type="GO" id="GO:0005096">
    <property type="term" value="F:GTPase activator activity"/>
    <property type="evidence" value="ECO:0007669"/>
    <property type="project" value="UniProtKB-KW"/>
</dbReference>
<feature type="compositionally biased region" description="Low complexity" evidence="4">
    <location>
        <begin position="1"/>
        <end position="15"/>
    </location>
</feature>
<dbReference type="InParanoid" id="W4JNN0"/>
<dbReference type="PANTHER" id="PTHR24113">
    <property type="entry name" value="RAN GTPASE-ACTIVATING PROTEIN 1"/>
    <property type="match status" value="1"/>
</dbReference>
<dbReference type="SMART" id="SM00368">
    <property type="entry name" value="LRR_RI"/>
    <property type="match status" value="7"/>
</dbReference>
<dbReference type="RefSeq" id="XP_009552596.1">
    <property type="nucleotide sequence ID" value="XM_009554301.1"/>
</dbReference>
<feature type="region of interest" description="Disordered" evidence="4">
    <location>
        <begin position="644"/>
        <end position="665"/>
    </location>
</feature>
<feature type="region of interest" description="Disordered" evidence="4">
    <location>
        <begin position="817"/>
        <end position="884"/>
    </location>
</feature>
<feature type="compositionally biased region" description="Basic and acidic residues" evidence="4">
    <location>
        <begin position="866"/>
        <end position="877"/>
    </location>
</feature>
<dbReference type="InterPro" id="IPR032675">
    <property type="entry name" value="LRR_dom_sf"/>
</dbReference>
<evidence type="ECO:0008006" key="7">
    <source>
        <dbReference type="Google" id="ProtNLM"/>
    </source>
</evidence>
<keyword evidence="6" id="KW-1185">Reference proteome</keyword>
<dbReference type="GO" id="GO:0031267">
    <property type="term" value="F:small GTPase binding"/>
    <property type="evidence" value="ECO:0007669"/>
    <property type="project" value="TreeGrafter"/>
</dbReference>
<name>W4JNN0_HETIT</name>
<dbReference type="GO" id="GO:0006913">
    <property type="term" value="P:nucleocytoplasmic transport"/>
    <property type="evidence" value="ECO:0007669"/>
    <property type="project" value="TreeGrafter"/>
</dbReference>
<feature type="compositionally biased region" description="Basic and acidic residues" evidence="4">
    <location>
        <begin position="88"/>
        <end position="100"/>
    </location>
</feature>
<feature type="non-terminal residue" evidence="5">
    <location>
        <position position="1015"/>
    </location>
</feature>
<dbReference type="GeneID" id="20668749"/>
<evidence type="ECO:0000313" key="6">
    <source>
        <dbReference type="Proteomes" id="UP000030671"/>
    </source>
</evidence>
<dbReference type="HOGENOM" id="CLU_003808_1_0_1"/>
<feature type="compositionally biased region" description="Low complexity" evidence="4">
    <location>
        <begin position="330"/>
        <end position="339"/>
    </location>
</feature>
<feature type="compositionally biased region" description="Basic and acidic residues" evidence="4">
    <location>
        <begin position="834"/>
        <end position="844"/>
    </location>
</feature>
<dbReference type="InterPro" id="IPR001611">
    <property type="entry name" value="Leu-rich_rpt"/>
</dbReference>
<dbReference type="Proteomes" id="UP000030671">
    <property type="component" value="Unassembled WGS sequence"/>
</dbReference>
<feature type="region of interest" description="Disordered" evidence="4">
    <location>
        <begin position="422"/>
        <end position="450"/>
    </location>
</feature>
<protein>
    <recommendedName>
        <fullName evidence="7">RNI-like protein</fullName>
    </recommendedName>
</protein>
<feature type="region of interest" description="Disordered" evidence="4">
    <location>
        <begin position="941"/>
        <end position="1015"/>
    </location>
</feature>
<feature type="region of interest" description="Disordered" evidence="4">
    <location>
        <begin position="329"/>
        <end position="354"/>
    </location>
</feature>
<dbReference type="GO" id="GO:0005829">
    <property type="term" value="C:cytosol"/>
    <property type="evidence" value="ECO:0007669"/>
    <property type="project" value="TreeGrafter"/>
</dbReference>
<evidence type="ECO:0000256" key="2">
    <source>
        <dbReference type="ARBA" id="ARBA00022614"/>
    </source>
</evidence>
<feature type="region of interest" description="Disordered" evidence="4">
    <location>
        <begin position="369"/>
        <end position="393"/>
    </location>
</feature>
<dbReference type="AlphaFoldDB" id="W4JNN0"/>
<dbReference type="EMBL" id="KI925466">
    <property type="protein sequence ID" value="ETW75148.1"/>
    <property type="molecule type" value="Genomic_DNA"/>
</dbReference>
<dbReference type="PANTHER" id="PTHR24113:SF12">
    <property type="entry name" value="RAN GTPASE-ACTIVATING PROTEIN 1"/>
    <property type="match status" value="1"/>
</dbReference>
<dbReference type="Pfam" id="PF13516">
    <property type="entry name" value="LRR_6"/>
    <property type="match status" value="3"/>
</dbReference>
<evidence type="ECO:0000313" key="5">
    <source>
        <dbReference type="EMBL" id="ETW75148.1"/>
    </source>
</evidence>
<keyword evidence="1" id="KW-0343">GTPase activation</keyword>
<evidence type="ECO:0000256" key="3">
    <source>
        <dbReference type="ARBA" id="ARBA00022737"/>
    </source>
</evidence>
<dbReference type="eggNOG" id="KOG1908">
    <property type="taxonomic scope" value="Eukaryota"/>
</dbReference>
<keyword evidence="2" id="KW-0433">Leucine-rich repeat</keyword>
<dbReference type="KEGG" id="hir:HETIRDRAFT_235415"/>
<evidence type="ECO:0000256" key="1">
    <source>
        <dbReference type="ARBA" id="ARBA00022468"/>
    </source>
</evidence>
<reference evidence="5 6" key="1">
    <citation type="journal article" date="2012" name="New Phytol.">
        <title>Insight into trade-off between wood decay and parasitism from the genome of a fungal forest pathogen.</title>
        <authorList>
            <person name="Olson A."/>
            <person name="Aerts A."/>
            <person name="Asiegbu F."/>
            <person name="Belbahri L."/>
            <person name="Bouzid O."/>
            <person name="Broberg A."/>
            <person name="Canback B."/>
            <person name="Coutinho P.M."/>
            <person name="Cullen D."/>
            <person name="Dalman K."/>
            <person name="Deflorio G."/>
            <person name="van Diepen L.T."/>
            <person name="Dunand C."/>
            <person name="Duplessis S."/>
            <person name="Durling M."/>
            <person name="Gonthier P."/>
            <person name="Grimwood J."/>
            <person name="Fossdal C.G."/>
            <person name="Hansson D."/>
            <person name="Henrissat B."/>
            <person name="Hietala A."/>
            <person name="Himmelstrand K."/>
            <person name="Hoffmeister D."/>
            <person name="Hogberg N."/>
            <person name="James T.Y."/>
            <person name="Karlsson M."/>
            <person name="Kohler A."/>
            <person name="Kues U."/>
            <person name="Lee Y.H."/>
            <person name="Lin Y.C."/>
            <person name="Lind M."/>
            <person name="Lindquist E."/>
            <person name="Lombard V."/>
            <person name="Lucas S."/>
            <person name="Lunden K."/>
            <person name="Morin E."/>
            <person name="Murat C."/>
            <person name="Park J."/>
            <person name="Raffaello T."/>
            <person name="Rouze P."/>
            <person name="Salamov A."/>
            <person name="Schmutz J."/>
            <person name="Solheim H."/>
            <person name="Stahlberg J."/>
            <person name="Velez H."/>
            <person name="de Vries R.P."/>
            <person name="Wiebenga A."/>
            <person name="Woodward S."/>
            <person name="Yakovlev I."/>
            <person name="Garbelotto M."/>
            <person name="Martin F."/>
            <person name="Grigoriev I.V."/>
            <person name="Stenlid J."/>
        </authorList>
    </citation>
    <scope>NUCLEOTIDE SEQUENCE [LARGE SCALE GENOMIC DNA]</scope>
    <source>
        <strain evidence="5 6">TC 32-1</strain>
    </source>
</reference>
<feature type="region of interest" description="Disordered" evidence="4">
    <location>
        <begin position="1"/>
        <end position="38"/>
    </location>
</feature>